<evidence type="ECO:0000313" key="12">
    <source>
        <dbReference type="Proteomes" id="UP000734823"/>
    </source>
</evidence>
<keyword evidence="10" id="KW-1003">Cell membrane</keyword>
<evidence type="ECO:0000256" key="7">
    <source>
        <dbReference type="ARBA" id="ARBA00023136"/>
    </source>
</evidence>
<dbReference type="InterPro" id="IPR035968">
    <property type="entry name" value="ATP_synth_F1_ATPase_gsu"/>
</dbReference>
<evidence type="ECO:0000256" key="8">
    <source>
        <dbReference type="ARBA" id="ARBA00023196"/>
    </source>
</evidence>
<dbReference type="CDD" id="cd12151">
    <property type="entry name" value="F1-ATPase_gamma"/>
    <property type="match status" value="1"/>
</dbReference>
<proteinExistence type="inferred from homology"/>
<name>A0ABR7L904_9PSEU</name>
<dbReference type="Gene3D" id="3.40.1380.10">
    <property type="match status" value="1"/>
</dbReference>
<keyword evidence="5 10" id="KW-0375">Hydrogen ion transport</keyword>
<dbReference type="InterPro" id="IPR000131">
    <property type="entry name" value="ATP_synth_F1_gsu"/>
</dbReference>
<organism evidence="11 12">
    <name type="scientific">Actinokineospora xionganensis</name>
    <dbReference type="NCBI Taxonomy" id="2684470"/>
    <lineage>
        <taxon>Bacteria</taxon>
        <taxon>Bacillati</taxon>
        <taxon>Actinomycetota</taxon>
        <taxon>Actinomycetes</taxon>
        <taxon>Pseudonocardiales</taxon>
        <taxon>Pseudonocardiaceae</taxon>
        <taxon>Actinokineospora</taxon>
    </lineage>
</organism>
<dbReference type="NCBIfam" id="TIGR01146">
    <property type="entry name" value="ATPsyn_F1gamma"/>
    <property type="match status" value="1"/>
</dbReference>
<dbReference type="PRINTS" id="PR00126">
    <property type="entry name" value="ATPASEGAMMA"/>
</dbReference>
<evidence type="ECO:0000256" key="9">
    <source>
        <dbReference type="ARBA" id="ARBA00023310"/>
    </source>
</evidence>
<dbReference type="EMBL" id="JABVED010000009">
    <property type="protein sequence ID" value="MBC6449028.1"/>
    <property type="molecule type" value="Genomic_DNA"/>
</dbReference>
<comment type="caution">
    <text evidence="11">The sequence shown here is derived from an EMBL/GenBank/DDBJ whole genome shotgun (WGS) entry which is preliminary data.</text>
</comment>
<accession>A0ABR7L904</accession>
<comment type="subunit">
    <text evidence="10">F-type ATPases have 2 components, CF(1) - the catalytic core - and CF(0) - the membrane proton channel. CF(1) has five subunits: alpha(3), beta(3), gamma(1), delta(1), epsilon(1). CF(0) has three main subunits: a, b and c.</text>
</comment>
<keyword evidence="12" id="KW-1185">Reference proteome</keyword>
<evidence type="ECO:0000256" key="3">
    <source>
        <dbReference type="ARBA" id="ARBA00007681"/>
    </source>
</evidence>
<dbReference type="Proteomes" id="UP000734823">
    <property type="component" value="Unassembled WGS sequence"/>
</dbReference>
<dbReference type="SUPFAM" id="SSF52943">
    <property type="entry name" value="ATP synthase (F1-ATPase), gamma subunit"/>
    <property type="match status" value="1"/>
</dbReference>
<evidence type="ECO:0000313" key="11">
    <source>
        <dbReference type="EMBL" id="MBC6449028.1"/>
    </source>
</evidence>
<dbReference type="HAMAP" id="MF_00815">
    <property type="entry name" value="ATP_synth_gamma_bact"/>
    <property type="match status" value="1"/>
</dbReference>
<evidence type="ECO:0000256" key="2">
    <source>
        <dbReference type="ARBA" id="ARBA00004170"/>
    </source>
</evidence>
<dbReference type="PANTHER" id="PTHR11693">
    <property type="entry name" value="ATP SYNTHASE GAMMA CHAIN"/>
    <property type="match status" value="1"/>
</dbReference>
<keyword evidence="4 10" id="KW-0813">Transport</keyword>
<evidence type="ECO:0000256" key="10">
    <source>
        <dbReference type="HAMAP-Rule" id="MF_00815"/>
    </source>
</evidence>
<comment type="function">
    <text evidence="1 10">Produces ATP from ADP in the presence of a proton gradient across the membrane. The gamma chain is believed to be important in regulating ATPase activity and the flow of protons through the CF(0) complex.</text>
</comment>
<gene>
    <name evidence="10" type="primary">atpG</name>
    <name evidence="11" type="ORF">GPZ80_17820</name>
</gene>
<comment type="similarity">
    <text evidence="3 10">Belongs to the ATPase gamma chain family.</text>
</comment>
<dbReference type="PANTHER" id="PTHR11693:SF22">
    <property type="entry name" value="ATP SYNTHASE SUBUNIT GAMMA, MITOCHONDRIAL"/>
    <property type="match status" value="1"/>
</dbReference>
<evidence type="ECO:0000256" key="6">
    <source>
        <dbReference type="ARBA" id="ARBA00023065"/>
    </source>
</evidence>
<evidence type="ECO:0000256" key="5">
    <source>
        <dbReference type="ARBA" id="ARBA00022781"/>
    </source>
</evidence>
<keyword evidence="8 10" id="KW-0139">CF(1)</keyword>
<dbReference type="Gene3D" id="1.10.287.80">
    <property type="entry name" value="ATP synthase, gamma subunit, helix hairpin domain"/>
    <property type="match status" value="2"/>
</dbReference>
<sequence>MAQLREIRQRIKSAQSFKKIFKAQELIATSRISKAQARVAQSKPYADEITHVLTALAGAAANLDSPLLVERTNAKRAGVLLITSDRGLCGGYNANAIKAAEELQALLREQGKTPVLFVIGRKGLNFYRFRQRPVAQSWSGFSEKPSYVNAAEAGQTLIDAFLAGADDDGDNAGADGILGVDELHVVYTEFVSMLTQRPVAKRVAPLEVEYSSEEEAAAARAELKSAYAFEPSAETLLGNLLPKYINTRIYAALLESAASESAARRTAMKAATDNADELVKSFTRVANQVRQAQITQEISEIVGGVEALAAAAGSDD</sequence>
<comment type="subcellular location">
    <subcellularLocation>
        <location evidence="10">Cell membrane</location>
        <topology evidence="10">Peripheral membrane protein</topology>
    </subcellularLocation>
    <subcellularLocation>
        <location evidence="2">Membrane</location>
        <topology evidence="2">Peripheral membrane protein</topology>
    </subcellularLocation>
</comment>
<evidence type="ECO:0000256" key="1">
    <source>
        <dbReference type="ARBA" id="ARBA00003456"/>
    </source>
</evidence>
<reference evidence="11 12" key="1">
    <citation type="submission" date="2020-06" db="EMBL/GenBank/DDBJ databases">
        <title>Actinokineospora xiongansis sp. nov., isolated from soil of Baiyangdian.</title>
        <authorList>
            <person name="Zhang X."/>
        </authorList>
    </citation>
    <scope>NUCLEOTIDE SEQUENCE [LARGE SCALE GENOMIC DNA]</scope>
    <source>
        <strain evidence="11 12">HBU206404</strain>
    </source>
</reference>
<evidence type="ECO:0000256" key="4">
    <source>
        <dbReference type="ARBA" id="ARBA00022448"/>
    </source>
</evidence>
<protein>
    <recommendedName>
        <fullName evidence="10">ATP synthase gamma chain</fullName>
    </recommendedName>
    <alternativeName>
        <fullName evidence="10">ATP synthase F1 sector gamma subunit</fullName>
    </alternativeName>
    <alternativeName>
        <fullName evidence="10">F-ATPase gamma subunit</fullName>
    </alternativeName>
</protein>
<keyword evidence="9 10" id="KW-0066">ATP synthesis</keyword>
<dbReference type="NCBIfam" id="NF004145">
    <property type="entry name" value="PRK05621.1-2"/>
    <property type="match status" value="1"/>
</dbReference>
<dbReference type="Pfam" id="PF00231">
    <property type="entry name" value="ATP-synt"/>
    <property type="match status" value="1"/>
</dbReference>
<keyword evidence="7 10" id="KW-0472">Membrane</keyword>
<keyword evidence="6 10" id="KW-0406">Ion transport</keyword>
<dbReference type="RefSeq" id="WP_187221493.1">
    <property type="nucleotide sequence ID" value="NZ_JABVED010000009.1"/>
</dbReference>